<dbReference type="AlphaFoldDB" id="A0A8H3AQ64"/>
<dbReference type="Gene3D" id="3.30.70.330">
    <property type="match status" value="1"/>
</dbReference>
<dbReference type="GO" id="GO:0003676">
    <property type="term" value="F:nucleic acid binding"/>
    <property type="evidence" value="ECO:0007669"/>
    <property type="project" value="InterPro"/>
</dbReference>
<protein>
    <recommendedName>
        <fullName evidence="4">RRM domain-containing protein</fullName>
    </recommendedName>
</protein>
<dbReference type="EMBL" id="CAJMWS010000329">
    <property type="protein sequence ID" value="CAE6433103.1"/>
    <property type="molecule type" value="Genomic_DNA"/>
</dbReference>
<dbReference type="SUPFAM" id="SSF54928">
    <property type="entry name" value="RNA-binding domain, RBD"/>
    <property type="match status" value="1"/>
</dbReference>
<name>A0A8H3AQ64_9AGAM</name>
<evidence type="ECO:0000313" key="3">
    <source>
        <dbReference type="Proteomes" id="UP000663846"/>
    </source>
</evidence>
<comment type="caution">
    <text evidence="2">The sequence shown here is derived from an EMBL/GenBank/DDBJ whole genome shotgun (WGS) entry which is preliminary data.</text>
</comment>
<reference evidence="2" key="1">
    <citation type="submission" date="2021-01" db="EMBL/GenBank/DDBJ databases">
        <authorList>
            <person name="Kaushik A."/>
        </authorList>
    </citation>
    <scope>NUCLEOTIDE SEQUENCE</scope>
    <source>
        <strain evidence="2">AG1-1C</strain>
    </source>
</reference>
<evidence type="ECO:0000313" key="2">
    <source>
        <dbReference type="EMBL" id="CAE6433103.1"/>
    </source>
</evidence>
<feature type="region of interest" description="Disordered" evidence="1">
    <location>
        <begin position="153"/>
        <end position="183"/>
    </location>
</feature>
<accession>A0A8H3AQ64</accession>
<dbReference type="InterPro" id="IPR012677">
    <property type="entry name" value="Nucleotide-bd_a/b_plait_sf"/>
</dbReference>
<dbReference type="Proteomes" id="UP000663846">
    <property type="component" value="Unassembled WGS sequence"/>
</dbReference>
<sequence>MSVVRIQLTNPITIMISRTRIAALYIARRFLSTGSEVTPATSIISDLSFDEIHVESPDSTDKPRYARKERTWVKLSGLPRTISPADIAKHVKALTSNTPKQVHLDYRNFIPSGRAWVGFANPEKTEQALEFLRSSVIAGHTIRAQKTDEQNLVNAGLPPRTRGPRGRAEAQERGLASGNGPDAKLINRQKNVYMWGLPGRMLVPELVKLFEPYGLRVTDEEPRPIQKLERKAPTSRFVVRLMTTAGAHRLVRDFHMTQKFGAGYLVHARVVY</sequence>
<organism evidence="2 3">
    <name type="scientific">Rhizoctonia solani</name>
    <dbReference type="NCBI Taxonomy" id="456999"/>
    <lineage>
        <taxon>Eukaryota</taxon>
        <taxon>Fungi</taxon>
        <taxon>Dikarya</taxon>
        <taxon>Basidiomycota</taxon>
        <taxon>Agaricomycotina</taxon>
        <taxon>Agaricomycetes</taxon>
        <taxon>Cantharellales</taxon>
        <taxon>Ceratobasidiaceae</taxon>
        <taxon>Rhizoctonia</taxon>
    </lineage>
</organism>
<evidence type="ECO:0008006" key="4">
    <source>
        <dbReference type="Google" id="ProtNLM"/>
    </source>
</evidence>
<gene>
    <name evidence="2" type="ORF">RDB_LOCUS112487</name>
</gene>
<dbReference type="InterPro" id="IPR035979">
    <property type="entry name" value="RBD_domain_sf"/>
</dbReference>
<proteinExistence type="predicted"/>
<dbReference type="CDD" id="cd00590">
    <property type="entry name" value="RRM_SF"/>
    <property type="match status" value="1"/>
</dbReference>
<evidence type="ECO:0000256" key="1">
    <source>
        <dbReference type="SAM" id="MobiDB-lite"/>
    </source>
</evidence>